<dbReference type="VEuPathDB" id="CryptoDB:Vbra_16939"/>
<sequence length="261" mass="29120">MIKVLEDAVGTALSDFKFDPFKAASLLLPAVLPIHIIAKACLEEPYAVRKFDATITKYDLSQLLLPPTAVETNTASLNYLFFTGAQGQDIDIICTVSPTRDHLDRTYPPGNFYIDICIELMQDPQQKDSDFEIRKQLGPMMGRFEENLGIAQDYQRLLLVGATFANSGPRVSLRDALKRVGTTSITPANLKKNNKPICKSYESCTRNSAFGRFLFKKDTSLPQNADITVWQVEIGLELFSSDSDFIEKDDAIIPGKTENRV</sequence>
<evidence type="ECO:0000313" key="2">
    <source>
        <dbReference type="Proteomes" id="UP000041254"/>
    </source>
</evidence>
<dbReference type="InParanoid" id="A0A0G4G446"/>
<accession>A0A0G4G446</accession>
<dbReference type="Proteomes" id="UP000041254">
    <property type="component" value="Unassembled WGS sequence"/>
</dbReference>
<proteinExistence type="predicted"/>
<gene>
    <name evidence="1" type="ORF">Vbra_16939</name>
</gene>
<name>A0A0G4G446_VITBC</name>
<evidence type="ECO:0000313" key="1">
    <source>
        <dbReference type="EMBL" id="CEM23062.1"/>
    </source>
</evidence>
<keyword evidence="2" id="KW-1185">Reference proteome</keyword>
<protein>
    <submittedName>
        <fullName evidence="1">Uncharacterized protein</fullName>
    </submittedName>
</protein>
<reference evidence="1 2" key="1">
    <citation type="submission" date="2014-11" db="EMBL/GenBank/DDBJ databases">
        <authorList>
            <person name="Zhu J."/>
            <person name="Qi W."/>
            <person name="Song R."/>
        </authorList>
    </citation>
    <scope>NUCLEOTIDE SEQUENCE [LARGE SCALE GENOMIC DNA]</scope>
</reference>
<dbReference type="EMBL" id="CDMY01000562">
    <property type="protein sequence ID" value="CEM23062.1"/>
    <property type="molecule type" value="Genomic_DNA"/>
</dbReference>
<organism evidence="1 2">
    <name type="scientific">Vitrella brassicaformis (strain CCMP3155)</name>
    <dbReference type="NCBI Taxonomy" id="1169540"/>
    <lineage>
        <taxon>Eukaryota</taxon>
        <taxon>Sar</taxon>
        <taxon>Alveolata</taxon>
        <taxon>Colpodellida</taxon>
        <taxon>Vitrellaceae</taxon>
        <taxon>Vitrella</taxon>
    </lineage>
</organism>
<dbReference type="AlphaFoldDB" id="A0A0G4G446"/>